<dbReference type="GO" id="GO:0009307">
    <property type="term" value="P:DNA restriction-modification system"/>
    <property type="evidence" value="ECO:0007669"/>
    <property type="project" value="InterPro"/>
</dbReference>
<evidence type="ECO:0000256" key="4">
    <source>
        <dbReference type="ARBA" id="ARBA00022679"/>
    </source>
</evidence>
<gene>
    <name evidence="9" type="ordered locus">Ctha_0902</name>
</gene>
<evidence type="ECO:0000256" key="1">
    <source>
        <dbReference type="ARBA" id="ARBA00006594"/>
    </source>
</evidence>
<dbReference type="EMBL" id="CP001100">
    <property type="protein sequence ID" value="ACF13368.1"/>
    <property type="molecule type" value="Genomic_DNA"/>
</dbReference>
<dbReference type="PRINTS" id="PR00505">
    <property type="entry name" value="D12N6MTFRASE"/>
</dbReference>
<dbReference type="GO" id="GO:1904047">
    <property type="term" value="F:S-adenosyl-L-methionine binding"/>
    <property type="evidence" value="ECO:0007669"/>
    <property type="project" value="TreeGrafter"/>
</dbReference>
<evidence type="ECO:0000256" key="7">
    <source>
        <dbReference type="PIRSR" id="PIRSR000398-1"/>
    </source>
</evidence>
<keyword evidence="5 8" id="KW-0949">S-adenosyl-L-methionine</keyword>
<dbReference type="PIRSF" id="PIRSF000398">
    <property type="entry name" value="M_m6A_EcoRV"/>
    <property type="match status" value="1"/>
</dbReference>
<organism evidence="9 10">
    <name type="scientific">Chloroherpeton thalassium (strain ATCC 35110 / GB-78)</name>
    <dbReference type="NCBI Taxonomy" id="517418"/>
    <lineage>
        <taxon>Bacteria</taxon>
        <taxon>Pseudomonadati</taxon>
        <taxon>Chlorobiota</taxon>
        <taxon>Chlorobiia</taxon>
        <taxon>Chlorobiales</taxon>
        <taxon>Chloroherpetonaceae</taxon>
        <taxon>Chloroherpeton</taxon>
    </lineage>
</organism>
<evidence type="ECO:0000313" key="10">
    <source>
        <dbReference type="Proteomes" id="UP000001208"/>
    </source>
</evidence>
<feature type="binding site" evidence="7">
    <location>
        <position position="88"/>
    </location>
    <ligand>
        <name>S-adenosyl-L-methionine</name>
        <dbReference type="ChEBI" id="CHEBI:59789"/>
    </ligand>
</feature>
<dbReference type="HOGENOM" id="CLU_063430_0_0_10"/>
<feature type="binding site" evidence="7">
    <location>
        <position position="38"/>
    </location>
    <ligand>
        <name>S-adenosyl-L-methionine</name>
        <dbReference type="ChEBI" id="CHEBI:59789"/>
    </ligand>
</feature>
<dbReference type="PANTHER" id="PTHR30481">
    <property type="entry name" value="DNA ADENINE METHYLASE"/>
    <property type="match status" value="1"/>
</dbReference>
<dbReference type="SUPFAM" id="SSF53335">
    <property type="entry name" value="S-adenosyl-L-methionine-dependent methyltransferases"/>
    <property type="match status" value="1"/>
</dbReference>
<dbReference type="PANTHER" id="PTHR30481:SF3">
    <property type="entry name" value="DNA ADENINE METHYLASE"/>
    <property type="match status" value="1"/>
</dbReference>
<dbReference type="PROSITE" id="PS00092">
    <property type="entry name" value="N6_MTASE"/>
    <property type="match status" value="1"/>
</dbReference>
<accession>B3QX94</accession>
<comment type="catalytic activity">
    <reaction evidence="6 8">
        <text>a 2'-deoxyadenosine in DNA + S-adenosyl-L-methionine = an N(6)-methyl-2'-deoxyadenosine in DNA + S-adenosyl-L-homocysteine + H(+)</text>
        <dbReference type="Rhea" id="RHEA:15197"/>
        <dbReference type="Rhea" id="RHEA-COMP:12418"/>
        <dbReference type="Rhea" id="RHEA-COMP:12419"/>
        <dbReference type="ChEBI" id="CHEBI:15378"/>
        <dbReference type="ChEBI" id="CHEBI:57856"/>
        <dbReference type="ChEBI" id="CHEBI:59789"/>
        <dbReference type="ChEBI" id="CHEBI:90615"/>
        <dbReference type="ChEBI" id="CHEBI:90616"/>
        <dbReference type="EC" id="2.1.1.72"/>
    </reaction>
</comment>
<keyword evidence="10" id="KW-1185">Reference proteome</keyword>
<evidence type="ECO:0000256" key="5">
    <source>
        <dbReference type="ARBA" id="ARBA00022691"/>
    </source>
</evidence>
<dbReference type="NCBIfam" id="TIGR00571">
    <property type="entry name" value="dam"/>
    <property type="match status" value="1"/>
</dbReference>
<evidence type="ECO:0000313" key="9">
    <source>
        <dbReference type="EMBL" id="ACF13368.1"/>
    </source>
</evidence>
<dbReference type="GO" id="GO:0043565">
    <property type="term" value="F:sequence-specific DNA binding"/>
    <property type="evidence" value="ECO:0007669"/>
    <property type="project" value="TreeGrafter"/>
</dbReference>
<dbReference type="RefSeq" id="WP_012499452.1">
    <property type="nucleotide sequence ID" value="NC_011026.1"/>
</dbReference>
<dbReference type="EC" id="2.1.1.72" evidence="2 8"/>
<keyword evidence="3 8" id="KW-0489">Methyltransferase</keyword>
<dbReference type="InterPro" id="IPR002052">
    <property type="entry name" value="DNA_methylase_N6_adenine_CS"/>
</dbReference>
<evidence type="ECO:0000256" key="3">
    <source>
        <dbReference type="ARBA" id="ARBA00022603"/>
    </source>
</evidence>
<dbReference type="InterPro" id="IPR029063">
    <property type="entry name" value="SAM-dependent_MTases_sf"/>
</dbReference>
<dbReference type="Gene3D" id="1.10.1020.10">
    <property type="entry name" value="Adenine-specific Methyltransferase, Domain 2"/>
    <property type="match status" value="1"/>
</dbReference>
<dbReference type="KEGG" id="cts:Ctha_0902"/>
<dbReference type="GO" id="GO:0009007">
    <property type="term" value="F:site-specific DNA-methyltransferase (adenine-specific) activity"/>
    <property type="evidence" value="ECO:0007669"/>
    <property type="project" value="UniProtKB-UniRule"/>
</dbReference>
<name>B3QX94_CHLT3</name>
<dbReference type="STRING" id="517418.Ctha_0902"/>
<dbReference type="InterPro" id="IPR023095">
    <property type="entry name" value="Ade_MeTrfase_dom_2"/>
</dbReference>
<dbReference type="Gene3D" id="3.40.50.150">
    <property type="entry name" value="Vaccinia Virus protein VP39"/>
    <property type="match status" value="1"/>
</dbReference>
<sequence length="329" mass="38633">MTSTTKYQLFNSSNSIVEDLFNPYNVGAKPFLKWAGGKGQLLDKFQELYPENLKRNKIKNFYEPFLGSGAVFFDIAQKYDIESAYLYDINDELILTYKVIQKDVNKLIEFLYRYQKTYLKLDKIKRHQFFYDQRTNYNLQRFNIDYEKYSENWFPRAAQLIFLNRTCFNGLYRVNSKGEFNSPVGDYDNPTICDEQNLIAVNKVLEIAEIKKADFKEIVTDLKSNSFVYFDPPYRPISKTASFKAYSKQGFADNEQFQLAQLFKQLDLEGSKVMLSNSDPKNNDPNDNFFDEMYNEFNIVRVPARRMINSDPTKRGKINEIVVTNYATA</sequence>
<dbReference type="InterPro" id="IPR012327">
    <property type="entry name" value="MeTrfase_D12"/>
</dbReference>
<dbReference type="REBASE" id="18462">
    <property type="entry name" value="M.CthGBORF902P"/>
</dbReference>
<dbReference type="GO" id="GO:0032259">
    <property type="term" value="P:methylation"/>
    <property type="evidence" value="ECO:0007669"/>
    <property type="project" value="UniProtKB-KW"/>
</dbReference>
<keyword evidence="4 8" id="KW-0808">Transferase</keyword>
<dbReference type="AlphaFoldDB" id="B3QX94"/>
<protein>
    <recommendedName>
        <fullName evidence="2 8">Site-specific DNA-methyltransferase (adenine-specific)</fullName>
        <ecNumber evidence="2 8">2.1.1.72</ecNumber>
    </recommendedName>
</protein>
<evidence type="ECO:0000256" key="8">
    <source>
        <dbReference type="RuleBase" id="RU361257"/>
    </source>
</evidence>
<dbReference type="OrthoDB" id="9805629at2"/>
<feature type="binding site" evidence="7">
    <location>
        <position position="231"/>
    </location>
    <ligand>
        <name>S-adenosyl-L-methionine</name>
        <dbReference type="ChEBI" id="CHEBI:59789"/>
    </ligand>
</feature>
<dbReference type="GO" id="GO:0006298">
    <property type="term" value="P:mismatch repair"/>
    <property type="evidence" value="ECO:0007669"/>
    <property type="project" value="TreeGrafter"/>
</dbReference>
<proteinExistence type="inferred from homology"/>
<dbReference type="Proteomes" id="UP000001208">
    <property type="component" value="Chromosome"/>
</dbReference>
<comment type="similarity">
    <text evidence="1 8">Belongs to the N(4)/N(6)-methyltransferase family.</text>
</comment>
<feature type="binding site" evidence="7">
    <location>
        <position position="34"/>
    </location>
    <ligand>
        <name>S-adenosyl-L-methionine</name>
        <dbReference type="ChEBI" id="CHEBI:59789"/>
    </ligand>
</feature>
<dbReference type="Pfam" id="PF02086">
    <property type="entry name" value="MethyltransfD12"/>
    <property type="match status" value="1"/>
</dbReference>
<reference evidence="9 10" key="1">
    <citation type="submission" date="2008-06" db="EMBL/GenBank/DDBJ databases">
        <title>Complete sequence of Chloroherpeton thalassium ATCC 35110.</title>
        <authorList>
            <consortium name="US DOE Joint Genome Institute"/>
            <person name="Lucas S."/>
            <person name="Copeland A."/>
            <person name="Lapidus A."/>
            <person name="Glavina del Rio T."/>
            <person name="Dalin E."/>
            <person name="Tice H."/>
            <person name="Bruce D."/>
            <person name="Goodwin L."/>
            <person name="Pitluck S."/>
            <person name="Schmutz J."/>
            <person name="Larimer F."/>
            <person name="Land M."/>
            <person name="Hauser L."/>
            <person name="Kyrpides N."/>
            <person name="Mikhailova N."/>
            <person name="Liu Z."/>
            <person name="Li T."/>
            <person name="Zhao F."/>
            <person name="Overmann J."/>
            <person name="Bryant D.A."/>
            <person name="Richardson P."/>
        </authorList>
    </citation>
    <scope>NUCLEOTIDE SEQUENCE [LARGE SCALE GENOMIC DNA]</scope>
    <source>
        <strain evidence="10">ATCC 35110 / GB-78</strain>
    </source>
</reference>
<dbReference type="eggNOG" id="COG0338">
    <property type="taxonomic scope" value="Bacteria"/>
</dbReference>
<dbReference type="InterPro" id="IPR012263">
    <property type="entry name" value="M_m6A_EcoRV"/>
</dbReference>
<evidence type="ECO:0000256" key="2">
    <source>
        <dbReference type="ARBA" id="ARBA00011900"/>
    </source>
</evidence>
<evidence type="ECO:0000256" key="6">
    <source>
        <dbReference type="ARBA" id="ARBA00047942"/>
    </source>
</evidence>